<organism evidence="1 2">
    <name type="scientific">Caulobacter mirabilis</name>
    <dbReference type="NCBI Taxonomy" id="69666"/>
    <lineage>
        <taxon>Bacteria</taxon>
        <taxon>Pseudomonadati</taxon>
        <taxon>Pseudomonadota</taxon>
        <taxon>Alphaproteobacteria</taxon>
        <taxon>Caulobacterales</taxon>
        <taxon>Caulobacteraceae</taxon>
        <taxon>Caulobacter</taxon>
    </lineage>
</organism>
<dbReference type="InterPro" id="IPR021146">
    <property type="entry name" value="Phage_gp6-like_head-tail"/>
</dbReference>
<dbReference type="RefSeq" id="WP_099621390.1">
    <property type="nucleotide sequence ID" value="NZ_CP024201.1"/>
</dbReference>
<dbReference type="EMBL" id="CP024201">
    <property type="protein sequence ID" value="ATQ42133.1"/>
    <property type="molecule type" value="Genomic_DNA"/>
</dbReference>
<dbReference type="OrthoDB" id="7597216at2"/>
<dbReference type="Pfam" id="PF05135">
    <property type="entry name" value="Phage_connect_1"/>
    <property type="match status" value="1"/>
</dbReference>
<dbReference type="Proteomes" id="UP000228945">
    <property type="component" value="Chromosome"/>
</dbReference>
<accession>A0A2D2AVV7</accession>
<gene>
    <name evidence="1" type="ORF">CSW64_06740</name>
</gene>
<sequence length="88" mass="9665">MPPITLAEARLFLRVTDDAEDDLIRLLIEAATGRVEASVGLVLADPAPAPLRLAILMLVAQAYEHRDAGEPPLSLVEPWLASWRRARL</sequence>
<protein>
    <recommendedName>
        <fullName evidence="3">Phage gp6-like head-tail connector protein</fullName>
    </recommendedName>
</protein>
<reference evidence="1 2" key="1">
    <citation type="submission" date="2017-10" db="EMBL/GenBank/DDBJ databases">
        <title>Genome sequence of Caulobacter mirabilis FWC38.</title>
        <authorList>
            <person name="Fiebig A."/>
            <person name="Crosson S."/>
        </authorList>
    </citation>
    <scope>NUCLEOTIDE SEQUENCE [LARGE SCALE GENOMIC DNA]</scope>
    <source>
        <strain evidence="1 2">FWC 38</strain>
    </source>
</reference>
<proteinExistence type="predicted"/>
<dbReference type="Gene3D" id="1.10.3230.30">
    <property type="entry name" value="Phage gp6-like head-tail connector protein"/>
    <property type="match status" value="1"/>
</dbReference>
<dbReference type="InterPro" id="IPR006450">
    <property type="entry name" value="Phage_HK97_gp6-like"/>
</dbReference>
<dbReference type="AlphaFoldDB" id="A0A2D2AVV7"/>
<evidence type="ECO:0008006" key="3">
    <source>
        <dbReference type="Google" id="ProtNLM"/>
    </source>
</evidence>
<evidence type="ECO:0000313" key="1">
    <source>
        <dbReference type="EMBL" id="ATQ42133.1"/>
    </source>
</evidence>
<evidence type="ECO:0000313" key="2">
    <source>
        <dbReference type="Proteomes" id="UP000228945"/>
    </source>
</evidence>
<dbReference type="KEGG" id="cmb:CSW64_06740"/>
<keyword evidence="2" id="KW-1185">Reference proteome</keyword>
<name>A0A2D2AVV7_9CAUL</name>
<dbReference type="NCBIfam" id="TIGR01560">
    <property type="entry name" value="put_DNA_pack"/>
    <property type="match status" value="1"/>
</dbReference>
<dbReference type="CDD" id="cd08054">
    <property type="entry name" value="gp6"/>
    <property type="match status" value="1"/>
</dbReference>